<dbReference type="Gene3D" id="3.10.20.30">
    <property type="match status" value="1"/>
</dbReference>
<reference evidence="11 12" key="1">
    <citation type="submission" date="2019-03" db="EMBL/GenBank/DDBJ databases">
        <title>Genomic Encyclopedia of Type Strains, Phase IV (KMG-IV): sequencing the most valuable type-strain genomes for metagenomic binning, comparative biology and taxonomic classification.</title>
        <authorList>
            <person name="Goeker M."/>
        </authorList>
    </citation>
    <scope>NUCLEOTIDE SEQUENCE [LARGE SCALE GENOMIC DNA]</scope>
    <source>
        <strain evidence="11 12">DSM 12121</strain>
    </source>
</reference>
<evidence type="ECO:0000313" key="12">
    <source>
        <dbReference type="Proteomes" id="UP000295129"/>
    </source>
</evidence>
<dbReference type="Pfam" id="PF00111">
    <property type="entry name" value="Fer2"/>
    <property type="match status" value="1"/>
</dbReference>
<evidence type="ECO:0000256" key="5">
    <source>
        <dbReference type="ARBA" id="ARBA00022723"/>
    </source>
</evidence>
<name>A0A4R6DUL9_9RHOO</name>
<dbReference type="GO" id="GO:0051537">
    <property type="term" value="F:2 iron, 2 sulfur cluster binding"/>
    <property type="evidence" value="ECO:0007669"/>
    <property type="project" value="UniProtKB-KW"/>
</dbReference>
<dbReference type="InterPro" id="IPR001041">
    <property type="entry name" value="2Fe-2S_ferredoxin-type"/>
</dbReference>
<feature type="domain" description="FAD-binding FR-type" evidence="10">
    <location>
        <begin position="1"/>
        <end position="119"/>
    </location>
</feature>
<evidence type="ECO:0000256" key="7">
    <source>
        <dbReference type="ARBA" id="ARBA00023004"/>
    </source>
</evidence>
<dbReference type="PROSITE" id="PS51384">
    <property type="entry name" value="FAD_FR"/>
    <property type="match status" value="1"/>
</dbReference>
<keyword evidence="2" id="KW-0285">Flavoprotein</keyword>
<evidence type="ECO:0000256" key="3">
    <source>
        <dbReference type="ARBA" id="ARBA00022643"/>
    </source>
</evidence>
<dbReference type="GO" id="GO:0032259">
    <property type="term" value="P:methylation"/>
    <property type="evidence" value="ECO:0007669"/>
    <property type="project" value="UniProtKB-KW"/>
</dbReference>
<dbReference type="InterPro" id="IPR054582">
    <property type="entry name" value="DmmA-like_N"/>
</dbReference>
<dbReference type="GO" id="GO:0008168">
    <property type="term" value="F:methyltransferase activity"/>
    <property type="evidence" value="ECO:0007669"/>
    <property type="project" value="UniProtKB-KW"/>
</dbReference>
<keyword evidence="6" id="KW-0560">Oxidoreductase</keyword>
<feature type="domain" description="2Fe-2S ferredoxin-type" evidence="9">
    <location>
        <begin position="248"/>
        <end position="333"/>
    </location>
</feature>
<sequence>MYEVVLTRKQREAEGIFSFRLERPDGGALPAFEAGAHIDLTIDIADEGAPDDPLGARPGRQLIRQYSLCNPPPAGAADHYLIGVLDDPASRGGSRALCRQLEEGRRLRISAPRNLFALAPEPAPALLVAGGIGITPILAMAEALTAAGRDYRLHYCARRRSQAAFLSRLATAPHAARSRLHFDDEQPFDAAAALAGAPAGAHLYVCGPAGFMDHLATTALNLGWEADRLHREHFGRAPAVVDSGDLPFEIELASTGARIPVAADESVTQALARAGIDIPTSCEQGVCGTCLTRVLAGQPDHRDQFLTAEERAAADHFLPCCSRARGPLLKLDL</sequence>
<dbReference type="SUPFAM" id="SSF52343">
    <property type="entry name" value="Ferredoxin reductase-like, C-terminal NADP-linked domain"/>
    <property type="match status" value="1"/>
</dbReference>
<dbReference type="SUPFAM" id="SSF63380">
    <property type="entry name" value="Riboflavin synthase domain-like"/>
    <property type="match status" value="1"/>
</dbReference>
<dbReference type="Gene3D" id="2.40.30.10">
    <property type="entry name" value="Translation factors"/>
    <property type="match status" value="1"/>
</dbReference>
<dbReference type="SUPFAM" id="SSF54292">
    <property type="entry name" value="2Fe-2S ferredoxin-like"/>
    <property type="match status" value="1"/>
</dbReference>
<keyword evidence="8" id="KW-0411">Iron-sulfur</keyword>
<keyword evidence="5" id="KW-0479">Metal-binding</keyword>
<evidence type="ECO:0000256" key="4">
    <source>
        <dbReference type="ARBA" id="ARBA00022714"/>
    </source>
</evidence>
<protein>
    <submittedName>
        <fullName evidence="11">Vanillate O-demethylase ferredoxin subunit</fullName>
    </submittedName>
</protein>
<comment type="caution">
    <text evidence="11">The sequence shown here is derived from an EMBL/GenBank/DDBJ whole genome shotgun (WGS) entry which is preliminary data.</text>
</comment>
<dbReference type="Proteomes" id="UP000295129">
    <property type="component" value="Unassembled WGS sequence"/>
</dbReference>
<keyword evidence="4" id="KW-0001">2Fe-2S</keyword>
<gene>
    <name evidence="11" type="ORF">C7389_11321</name>
</gene>
<dbReference type="InterPro" id="IPR012675">
    <property type="entry name" value="Beta-grasp_dom_sf"/>
</dbReference>
<dbReference type="GO" id="GO:0046872">
    <property type="term" value="F:metal ion binding"/>
    <property type="evidence" value="ECO:0007669"/>
    <property type="project" value="UniProtKB-KW"/>
</dbReference>
<dbReference type="InterPro" id="IPR017938">
    <property type="entry name" value="Riboflavin_synthase-like_b-brl"/>
</dbReference>
<evidence type="ECO:0000256" key="6">
    <source>
        <dbReference type="ARBA" id="ARBA00023002"/>
    </source>
</evidence>
<dbReference type="AlphaFoldDB" id="A0A4R6DUL9"/>
<dbReference type="PANTHER" id="PTHR47354">
    <property type="entry name" value="NADH OXIDOREDUCTASE HCR"/>
    <property type="match status" value="1"/>
</dbReference>
<dbReference type="CDD" id="cd06185">
    <property type="entry name" value="PDR_like"/>
    <property type="match status" value="1"/>
</dbReference>
<dbReference type="PROSITE" id="PS51085">
    <property type="entry name" value="2FE2S_FER_2"/>
    <property type="match status" value="1"/>
</dbReference>
<evidence type="ECO:0000259" key="9">
    <source>
        <dbReference type="PROSITE" id="PS51085"/>
    </source>
</evidence>
<evidence type="ECO:0000256" key="8">
    <source>
        <dbReference type="ARBA" id="ARBA00023014"/>
    </source>
</evidence>
<dbReference type="InterPro" id="IPR006058">
    <property type="entry name" value="2Fe2S_fd_BS"/>
</dbReference>
<dbReference type="InterPro" id="IPR050415">
    <property type="entry name" value="MRET"/>
</dbReference>
<dbReference type="EMBL" id="SNVV01000013">
    <property type="protein sequence ID" value="TDN48900.1"/>
    <property type="molecule type" value="Genomic_DNA"/>
</dbReference>
<comment type="cofactor">
    <cofactor evidence="1">
        <name>FMN</name>
        <dbReference type="ChEBI" id="CHEBI:58210"/>
    </cofactor>
</comment>
<dbReference type="CDD" id="cd00207">
    <property type="entry name" value="fer2"/>
    <property type="match status" value="1"/>
</dbReference>
<dbReference type="RefSeq" id="WP_133592955.1">
    <property type="nucleotide sequence ID" value="NZ_SNVV01000013.1"/>
</dbReference>
<dbReference type="InterPro" id="IPR039261">
    <property type="entry name" value="FNR_nucleotide-bd"/>
</dbReference>
<keyword evidence="11" id="KW-0808">Transferase</keyword>
<evidence type="ECO:0000313" key="11">
    <source>
        <dbReference type="EMBL" id="TDN48900.1"/>
    </source>
</evidence>
<dbReference type="PROSITE" id="PS00197">
    <property type="entry name" value="2FE2S_FER_1"/>
    <property type="match status" value="1"/>
</dbReference>
<evidence type="ECO:0000256" key="2">
    <source>
        <dbReference type="ARBA" id="ARBA00022630"/>
    </source>
</evidence>
<dbReference type="PANTHER" id="PTHR47354:SF1">
    <property type="entry name" value="CARNITINE MONOOXYGENASE REDUCTASE SUBUNIT"/>
    <property type="match status" value="1"/>
</dbReference>
<dbReference type="PRINTS" id="PR00409">
    <property type="entry name" value="PHDIOXRDTASE"/>
</dbReference>
<dbReference type="InterPro" id="IPR036010">
    <property type="entry name" value="2Fe-2S_ferredoxin-like_sf"/>
</dbReference>
<proteinExistence type="predicted"/>
<keyword evidence="11" id="KW-0489">Methyltransferase</keyword>
<keyword evidence="3" id="KW-0288">FMN</keyword>
<dbReference type="Pfam" id="PF22290">
    <property type="entry name" value="DmmA-like_N"/>
    <property type="match status" value="1"/>
</dbReference>
<dbReference type="OrthoDB" id="370747at2"/>
<evidence type="ECO:0000256" key="1">
    <source>
        <dbReference type="ARBA" id="ARBA00001917"/>
    </source>
</evidence>
<dbReference type="GO" id="GO:0016491">
    <property type="term" value="F:oxidoreductase activity"/>
    <property type="evidence" value="ECO:0007669"/>
    <property type="project" value="UniProtKB-KW"/>
</dbReference>
<dbReference type="InterPro" id="IPR017927">
    <property type="entry name" value="FAD-bd_FR_type"/>
</dbReference>
<keyword evidence="12" id="KW-1185">Reference proteome</keyword>
<dbReference type="Gene3D" id="3.40.50.80">
    <property type="entry name" value="Nucleotide-binding domain of ferredoxin-NADP reductase (FNR) module"/>
    <property type="match status" value="1"/>
</dbReference>
<organism evidence="11 12">
    <name type="scientific">Azoarcus indigens</name>
    <dbReference type="NCBI Taxonomy" id="29545"/>
    <lineage>
        <taxon>Bacteria</taxon>
        <taxon>Pseudomonadati</taxon>
        <taxon>Pseudomonadota</taxon>
        <taxon>Betaproteobacteria</taxon>
        <taxon>Rhodocyclales</taxon>
        <taxon>Zoogloeaceae</taxon>
        <taxon>Azoarcus</taxon>
    </lineage>
</organism>
<evidence type="ECO:0000259" key="10">
    <source>
        <dbReference type="PROSITE" id="PS51384"/>
    </source>
</evidence>
<keyword evidence="7" id="KW-0408">Iron</keyword>
<accession>A0A4R6DUL9</accession>